<protein>
    <submittedName>
        <fullName evidence="1">Uncharacterized protein</fullName>
    </submittedName>
</protein>
<dbReference type="EMBL" id="QXCT01000001">
    <property type="protein sequence ID" value="MDW9252598.1"/>
    <property type="molecule type" value="Genomic_DNA"/>
</dbReference>
<comment type="caution">
    <text evidence="1">The sequence shown here is derived from an EMBL/GenBank/DDBJ whole genome shotgun (WGS) entry which is preliminary data.</text>
</comment>
<organism evidence="1 2">
    <name type="scientific">Burkholderia thailandensis</name>
    <dbReference type="NCBI Taxonomy" id="57975"/>
    <lineage>
        <taxon>Bacteria</taxon>
        <taxon>Pseudomonadati</taxon>
        <taxon>Pseudomonadota</taxon>
        <taxon>Betaproteobacteria</taxon>
        <taxon>Burkholderiales</taxon>
        <taxon>Burkholderiaceae</taxon>
        <taxon>Burkholderia</taxon>
        <taxon>pseudomallei group</taxon>
    </lineage>
</organism>
<name>A0AAW9CU13_BURTH</name>
<evidence type="ECO:0000313" key="2">
    <source>
        <dbReference type="Proteomes" id="UP001272137"/>
    </source>
</evidence>
<dbReference type="AlphaFoldDB" id="A0AAW9CU13"/>
<accession>A0AAW9CU13</accession>
<proteinExistence type="predicted"/>
<sequence length="100" mass="11421">MICLKSIFIKTPHFLQIHSGRSSLKFICFVVDCVPFQSSGLVRRHRRRSPIGCTEAPTVARFRFNACRLNRRRRKDGAGMPMIGRFPNGVPPVVRIRLIA</sequence>
<evidence type="ECO:0000313" key="1">
    <source>
        <dbReference type="EMBL" id="MDW9252598.1"/>
    </source>
</evidence>
<reference evidence="1" key="1">
    <citation type="submission" date="2018-08" db="EMBL/GenBank/DDBJ databases">
        <title>Identification of Burkholderia cepacia strains that express a Burkholderia pseudomallei-like capsular polysaccharide.</title>
        <authorList>
            <person name="Burtnick M.N."/>
            <person name="Vongsouvath M."/>
            <person name="Newton P."/>
            <person name="Wuthiekanun V."/>
            <person name="Limmathurotsakul D."/>
            <person name="Brett P.J."/>
            <person name="Chantratita N."/>
            <person name="Dance D.A."/>
        </authorList>
    </citation>
    <scope>NUCLEOTIDE SEQUENCE</scope>
    <source>
        <strain evidence="1">SBXCC001</strain>
    </source>
</reference>
<gene>
    <name evidence="1" type="ORF">C7S16_5891</name>
</gene>
<dbReference type="Proteomes" id="UP001272137">
    <property type="component" value="Unassembled WGS sequence"/>
</dbReference>